<sequence length="476" mass="52938">MAKTNLTEASGITPQLMQKLNEQYNSSQLRAAQTKLTNTSRELRNLSSGHKMGRGLISRLGDYLSVEQRELLSQAAQLLESVNSHVEHAKEKRVRDEKAAKRRQEARNARAKLLIAATYPLPTESLDQKLELLKTALLFNRIGAYDSFYSSVELNSEIRSTLLTPFSRLIGWGSLAVYRLSCLGSLRIRLVEALTNDISYDDGSEVEDRLAALQSKVRDANAKAALTAEEHETLRLWKEALAVESIDRQRIIDKVIKCFALARSAGASPNEAETALRQGRKLMEQYQLEELEVDAHLAREASVSAGTKRAPASWLHSLAGTCASAFDCDCFAFPSRPGDWHFKFVGLGVSPDLACYAYSALHLQLVSARRQHVSQLKRCNPTTKRRRGRIFAEAWINAVASNVYKFAGRQNAETQQAISAYLSLHHPTLVEKDLEPTSVKGHDLRSQHQGWMQGSTAALHRGVDQHSPSPARIGRA</sequence>
<gene>
    <name evidence="4" type="primary">pph02</name>
</gene>
<dbReference type="AlphaFoldDB" id="Q4LBQ5"/>
<dbReference type="InterPro" id="IPR055592">
    <property type="entry name" value="DUF7168"/>
</dbReference>
<accession>Q4LBQ5</accession>
<name>Q4LBQ5_PSESH</name>
<evidence type="ECO:0000259" key="2">
    <source>
        <dbReference type="Pfam" id="PF10979"/>
    </source>
</evidence>
<feature type="domain" description="DUF2786" evidence="2">
    <location>
        <begin position="250"/>
        <end position="289"/>
    </location>
</feature>
<reference evidence="4" key="1">
    <citation type="journal article" date="2005" name="Curr. Biol.">
        <title>Exposure to host resistance mechanisms drives evolution of bacterial virulence in plants.</title>
        <authorList>
            <person name="Pitman A.R."/>
            <person name="Jackson R.W."/>
            <person name="Mansfield J.W."/>
            <person name="Kaitell V."/>
            <person name="Thwaites R."/>
            <person name="Arnold D.L."/>
        </authorList>
    </citation>
    <scope>NUCLEOTIDE SEQUENCE</scope>
    <source>
        <strain evidence="4">1302A</strain>
    </source>
</reference>
<evidence type="ECO:0000256" key="1">
    <source>
        <dbReference type="SAM" id="Coils"/>
    </source>
</evidence>
<evidence type="ECO:0000313" key="4">
    <source>
        <dbReference type="EMBL" id="CAI36043.1"/>
    </source>
</evidence>
<dbReference type="InterPro" id="IPR024498">
    <property type="entry name" value="DUF2786"/>
</dbReference>
<feature type="coiled-coil region" evidence="1">
    <location>
        <begin position="203"/>
        <end position="230"/>
    </location>
</feature>
<protein>
    <submittedName>
        <fullName evidence="4">Uncharacterized protein pph02</fullName>
    </submittedName>
</protein>
<organism evidence="4">
    <name type="scientific">Pseudomonas savastanoi pv. phaseolicola</name>
    <name type="common">Pseudomonas syringae pv. phaseolicola</name>
    <dbReference type="NCBI Taxonomy" id="319"/>
    <lineage>
        <taxon>Bacteria</taxon>
        <taxon>Pseudomonadati</taxon>
        <taxon>Pseudomonadota</taxon>
        <taxon>Gammaproteobacteria</taxon>
        <taxon>Pseudomonadales</taxon>
        <taxon>Pseudomonadaceae</taxon>
        <taxon>Pseudomonas</taxon>
    </lineage>
</organism>
<dbReference type="Pfam" id="PF23771">
    <property type="entry name" value="DUF7168"/>
    <property type="match status" value="1"/>
</dbReference>
<feature type="domain" description="DUF7168" evidence="3">
    <location>
        <begin position="303"/>
        <end position="431"/>
    </location>
</feature>
<dbReference type="Pfam" id="PF10979">
    <property type="entry name" value="DUF2786"/>
    <property type="match status" value="1"/>
</dbReference>
<keyword evidence="1" id="KW-0175">Coiled coil</keyword>
<proteinExistence type="predicted"/>
<dbReference type="EMBL" id="AJ870974">
    <property type="protein sequence ID" value="CAI36043.1"/>
    <property type="molecule type" value="Genomic_DNA"/>
</dbReference>
<evidence type="ECO:0000259" key="3">
    <source>
        <dbReference type="Pfam" id="PF23771"/>
    </source>
</evidence>